<evidence type="ECO:0000313" key="3">
    <source>
        <dbReference type="WBParaSite" id="ECPE_0000129801-mRNA-1"/>
    </source>
</evidence>
<proteinExistence type="predicted"/>
<reference evidence="1 2" key="2">
    <citation type="submission" date="2018-11" db="EMBL/GenBank/DDBJ databases">
        <authorList>
            <consortium name="Pathogen Informatics"/>
        </authorList>
    </citation>
    <scope>NUCLEOTIDE SEQUENCE [LARGE SCALE GENOMIC DNA]</scope>
    <source>
        <strain evidence="1 2">Egypt</strain>
    </source>
</reference>
<accession>A0A183A2W3</accession>
<dbReference type="AlphaFoldDB" id="A0A183A2W3"/>
<organism evidence="3">
    <name type="scientific">Echinostoma caproni</name>
    <dbReference type="NCBI Taxonomy" id="27848"/>
    <lineage>
        <taxon>Eukaryota</taxon>
        <taxon>Metazoa</taxon>
        <taxon>Spiralia</taxon>
        <taxon>Lophotrochozoa</taxon>
        <taxon>Platyhelminthes</taxon>
        <taxon>Trematoda</taxon>
        <taxon>Digenea</taxon>
        <taxon>Plagiorchiida</taxon>
        <taxon>Echinostomata</taxon>
        <taxon>Echinostomatoidea</taxon>
        <taxon>Echinostomatidae</taxon>
        <taxon>Echinostoma</taxon>
    </lineage>
</organism>
<evidence type="ECO:0000313" key="1">
    <source>
        <dbReference type="EMBL" id="VDP36199.1"/>
    </source>
</evidence>
<sequence length="155" mass="17672">MRLVRNRVTQMSYLHEFIRDASARWKSTNPTINTESTEINTNPKPLEWANLWRARIRQTRGRNKKRSAIASGPNEQAGMQFLSSCQAGMVEQVKRDMLQNGFRPTCLVGVDPNVADHQGCFGLLWAVVMQSKVIVNERDRLLPACSSHRSTVLQY</sequence>
<evidence type="ECO:0000313" key="2">
    <source>
        <dbReference type="Proteomes" id="UP000272942"/>
    </source>
</evidence>
<name>A0A183A2W3_9TREM</name>
<gene>
    <name evidence="1" type="ORF">ECPE_LOCUS1298</name>
</gene>
<dbReference type="EMBL" id="UZAN01007134">
    <property type="protein sequence ID" value="VDP36199.1"/>
    <property type="molecule type" value="Genomic_DNA"/>
</dbReference>
<protein>
    <submittedName>
        <fullName evidence="3">Transposase</fullName>
    </submittedName>
</protein>
<keyword evidence="2" id="KW-1185">Reference proteome</keyword>
<dbReference type="WBParaSite" id="ECPE_0000129801-mRNA-1">
    <property type="protein sequence ID" value="ECPE_0000129801-mRNA-1"/>
    <property type="gene ID" value="ECPE_0000129801"/>
</dbReference>
<dbReference type="Proteomes" id="UP000272942">
    <property type="component" value="Unassembled WGS sequence"/>
</dbReference>
<reference evidence="3" key="1">
    <citation type="submission" date="2016-06" db="UniProtKB">
        <authorList>
            <consortium name="WormBaseParasite"/>
        </authorList>
    </citation>
    <scope>IDENTIFICATION</scope>
</reference>